<protein>
    <submittedName>
        <fullName evidence="7">MFS transporter</fullName>
    </submittedName>
</protein>
<evidence type="ECO:0000313" key="7">
    <source>
        <dbReference type="EMBL" id="GAA1913877.1"/>
    </source>
</evidence>
<feature type="transmembrane region" description="Helical" evidence="6">
    <location>
        <begin position="350"/>
        <end position="373"/>
    </location>
</feature>
<feature type="transmembrane region" description="Helical" evidence="6">
    <location>
        <begin position="97"/>
        <end position="127"/>
    </location>
</feature>
<evidence type="ECO:0000256" key="6">
    <source>
        <dbReference type="SAM" id="Phobius"/>
    </source>
</evidence>
<evidence type="ECO:0000256" key="2">
    <source>
        <dbReference type="ARBA" id="ARBA00022475"/>
    </source>
</evidence>
<name>A0ABP5AGZ4_9ACTN</name>
<dbReference type="Pfam" id="PF07690">
    <property type="entry name" value="MFS_1"/>
    <property type="match status" value="1"/>
</dbReference>
<feature type="transmembrane region" description="Helical" evidence="6">
    <location>
        <begin position="57"/>
        <end position="76"/>
    </location>
</feature>
<dbReference type="PANTHER" id="PTHR23513">
    <property type="entry name" value="INTEGRAL MEMBRANE EFFLUX PROTEIN-RELATED"/>
    <property type="match status" value="1"/>
</dbReference>
<dbReference type="SUPFAM" id="SSF103473">
    <property type="entry name" value="MFS general substrate transporter"/>
    <property type="match status" value="1"/>
</dbReference>
<evidence type="ECO:0000256" key="4">
    <source>
        <dbReference type="ARBA" id="ARBA00022989"/>
    </source>
</evidence>
<dbReference type="RefSeq" id="WP_344261413.1">
    <property type="nucleotide sequence ID" value="NZ_BAAAMJ010000026.1"/>
</dbReference>
<keyword evidence="4 6" id="KW-1133">Transmembrane helix</keyword>
<comment type="caution">
    <text evidence="7">The sequence shown here is derived from an EMBL/GenBank/DDBJ whole genome shotgun (WGS) entry which is preliminary data.</text>
</comment>
<feature type="transmembrane region" description="Helical" evidence="6">
    <location>
        <begin position="178"/>
        <end position="198"/>
    </location>
</feature>
<feature type="transmembrane region" description="Helical" evidence="6">
    <location>
        <begin position="25"/>
        <end position="51"/>
    </location>
</feature>
<dbReference type="InterPro" id="IPR036259">
    <property type="entry name" value="MFS_trans_sf"/>
</dbReference>
<organism evidence="7 8">
    <name type="scientific">Streptomyces sodiiphilus</name>
    <dbReference type="NCBI Taxonomy" id="226217"/>
    <lineage>
        <taxon>Bacteria</taxon>
        <taxon>Bacillati</taxon>
        <taxon>Actinomycetota</taxon>
        <taxon>Actinomycetes</taxon>
        <taxon>Kitasatosporales</taxon>
        <taxon>Streptomycetaceae</taxon>
        <taxon>Streptomyces</taxon>
    </lineage>
</organism>
<accession>A0ABP5AGZ4</accession>
<feature type="transmembrane region" description="Helical" evidence="6">
    <location>
        <begin position="264"/>
        <end position="283"/>
    </location>
</feature>
<keyword evidence="8" id="KW-1185">Reference proteome</keyword>
<dbReference type="EMBL" id="BAAAMJ010000026">
    <property type="protein sequence ID" value="GAA1913877.1"/>
    <property type="molecule type" value="Genomic_DNA"/>
</dbReference>
<dbReference type="Proteomes" id="UP001501303">
    <property type="component" value="Unassembled WGS sequence"/>
</dbReference>
<evidence type="ECO:0000313" key="8">
    <source>
        <dbReference type="Proteomes" id="UP001501303"/>
    </source>
</evidence>
<feature type="transmembrane region" description="Helical" evidence="6">
    <location>
        <begin position="230"/>
        <end position="252"/>
    </location>
</feature>
<dbReference type="CDD" id="cd06173">
    <property type="entry name" value="MFS_MefA_like"/>
    <property type="match status" value="1"/>
</dbReference>
<evidence type="ECO:0000256" key="3">
    <source>
        <dbReference type="ARBA" id="ARBA00022692"/>
    </source>
</evidence>
<evidence type="ECO:0000256" key="5">
    <source>
        <dbReference type="ARBA" id="ARBA00023136"/>
    </source>
</evidence>
<dbReference type="PANTHER" id="PTHR23513:SF6">
    <property type="entry name" value="MAJOR FACILITATOR SUPERFAMILY ASSOCIATED DOMAIN-CONTAINING PROTEIN"/>
    <property type="match status" value="1"/>
</dbReference>
<keyword evidence="5 6" id="KW-0472">Membrane</keyword>
<keyword evidence="3 6" id="KW-0812">Transmembrane</keyword>
<dbReference type="InterPro" id="IPR011701">
    <property type="entry name" value="MFS"/>
</dbReference>
<comment type="subcellular location">
    <subcellularLocation>
        <location evidence="1">Cell membrane</location>
        <topology evidence="1">Multi-pass membrane protein</topology>
    </subcellularLocation>
</comment>
<feature type="transmembrane region" description="Helical" evidence="6">
    <location>
        <begin position="379"/>
        <end position="397"/>
    </location>
</feature>
<keyword evidence="2" id="KW-1003">Cell membrane</keyword>
<feature type="transmembrane region" description="Helical" evidence="6">
    <location>
        <begin position="290"/>
        <end position="309"/>
    </location>
</feature>
<evidence type="ECO:0000256" key="1">
    <source>
        <dbReference type="ARBA" id="ARBA00004651"/>
    </source>
</evidence>
<gene>
    <name evidence="7" type="ORF">GCM10009716_24210</name>
</gene>
<reference evidence="8" key="1">
    <citation type="journal article" date="2019" name="Int. J. Syst. Evol. Microbiol.">
        <title>The Global Catalogue of Microorganisms (GCM) 10K type strain sequencing project: providing services to taxonomists for standard genome sequencing and annotation.</title>
        <authorList>
            <consortium name="The Broad Institute Genomics Platform"/>
            <consortium name="The Broad Institute Genome Sequencing Center for Infectious Disease"/>
            <person name="Wu L."/>
            <person name="Ma J."/>
        </authorList>
    </citation>
    <scope>NUCLEOTIDE SEQUENCE [LARGE SCALE GENOMIC DNA]</scope>
    <source>
        <strain evidence="8">JCM 13581</strain>
    </source>
</reference>
<feature type="transmembrane region" description="Helical" evidence="6">
    <location>
        <begin position="315"/>
        <end position="338"/>
    </location>
</feature>
<sequence>MSLESAAPPVVSVAVPLRRNRNFQLLWVGSAAAFLGLFVAEITFPLLILALTGSPGLTSLFVVMQTATMVLVAVPAGRILDRRDRRRILIATECVRLATAATLVTAMLAGLLSLAHLLLAAVVFGSVQAFGTARMLLLRAAVPPEQLTAAVTAEEVRTNAAELGGPPLGGFLYGTAQVLPFLFAMVMFMVSAVMAFFVRVPAPERSCEDEQRNLFTGFSVVLREPTLRGVVLMLMLVNAVAWPVQLIAVVLLQSRETPPWQIGLALSGLALGALAGTAFVKFLHRVLRPGVLLMAVMLAEVPVLLVLAVPMGPLGVGLACFCFGAGVPQLRVLMDVLIVRQVPDEHRGRALTAVFTLCALSVPVTMGCVGLVMEFRSPAVALLILAGMLCAGGVWALTRRHLRRAEWPRELAT</sequence>
<dbReference type="Gene3D" id="1.20.1250.20">
    <property type="entry name" value="MFS general substrate transporter like domains"/>
    <property type="match status" value="1"/>
</dbReference>
<proteinExistence type="predicted"/>